<gene>
    <name evidence="1" type="ORF">DEU50_13515</name>
</gene>
<protein>
    <recommendedName>
        <fullName evidence="3">DUF3085 domain-containing protein</fullName>
    </recommendedName>
</protein>
<dbReference type="RefSeq" id="WP_111589839.1">
    <property type="nucleotide sequence ID" value="NZ_CAWNWF010000035.1"/>
</dbReference>
<evidence type="ECO:0000313" key="2">
    <source>
        <dbReference type="Proteomes" id="UP000249422"/>
    </source>
</evidence>
<proteinExistence type="predicted"/>
<comment type="caution">
    <text evidence="1">The sequence shown here is derived from an EMBL/GenBank/DDBJ whole genome shotgun (WGS) entry which is preliminary data.</text>
</comment>
<dbReference type="EMBL" id="QLLM01000035">
    <property type="protein sequence ID" value="RAI97743.1"/>
    <property type="molecule type" value="Genomic_DNA"/>
</dbReference>
<dbReference type="Pfam" id="PF11284">
    <property type="entry name" value="DUF3085"/>
    <property type="match status" value="1"/>
</dbReference>
<dbReference type="AlphaFoldDB" id="A0AAX1PCE1"/>
<evidence type="ECO:0000313" key="1">
    <source>
        <dbReference type="EMBL" id="RAI97743.1"/>
    </source>
</evidence>
<accession>A0AAX1PCE1</accession>
<evidence type="ECO:0008006" key="3">
    <source>
        <dbReference type="Google" id="ProtNLM"/>
    </source>
</evidence>
<dbReference type="InterPro" id="IPR021436">
    <property type="entry name" value="DUF3085"/>
</dbReference>
<dbReference type="Proteomes" id="UP000249422">
    <property type="component" value="Unassembled WGS sequence"/>
</dbReference>
<organism evidence="1 2">
    <name type="scientific">Aeromonas salmonicida</name>
    <dbReference type="NCBI Taxonomy" id="645"/>
    <lineage>
        <taxon>Bacteria</taxon>
        <taxon>Pseudomonadati</taxon>
        <taxon>Pseudomonadota</taxon>
        <taxon>Gammaproteobacteria</taxon>
        <taxon>Aeromonadales</taxon>
        <taxon>Aeromonadaceae</taxon>
        <taxon>Aeromonas</taxon>
    </lineage>
</organism>
<reference evidence="1 2" key="1">
    <citation type="submission" date="2018-06" db="EMBL/GenBank/DDBJ databases">
        <title>Freshwater and sediment microbial communities from various areas in North America, analyzing microbe dynamics in response to fracking.</title>
        <authorList>
            <person name="Lamendella R."/>
        </authorList>
    </citation>
    <scope>NUCLEOTIDE SEQUENCE [LARGE SCALE GENOMIC DNA]</scope>
    <source>
        <strain evidence="1 2">17</strain>
    </source>
</reference>
<sequence length="160" mass="17985">MSIISFKIQEVKKLVDELKAAQAYSVTTEDLFNPAMYPDGVPRDEHGRSKQEAGELFWPSSNRIDQSKVKPVLMLVGDHGLYLITNAKAEGSPASRGTVIYAAGCNPKLDDDFYENKCELFGDNDGSIRLPMEWADWAIQNKKRTFRVKITRDSISLVTK</sequence>
<name>A0AAX1PCE1_AERSA</name>